<dbReference type="EMBL" id="JBFOLJ010000030">
    <property type="protein sequence ID" value="KAL2458338.1"/>
    <property type="molecule type" value="Genomic_DNA"/>
</dbReference>
<evidence type="ECO:0000313" key="2">
    <source>
        <dbReference type="EMBL" id="KAL2458338.1"/>
    </source>
</evidence>
<feature type="chain" id="PRO_5044871770" evidence="1">
    <location>
        <begin position="21"/>
        <end position="176"/>
    </location>
</feature>
<feature type="signal peptide" evidence="1">
    <location>
        <begin position="1"/>
        <end position="20"/>
    </location>
</feature>
<gene>
    <name evidence="2" type="ORF">Fot_55815</name>
</gene>
<keyword evidence="3" id="KW-1185">Reference proteome</keyword>
<evidence type="ECO:0000256" key="1">
    <source>
        <dbReference type="SAM" id="SignalP"/>
    </source>
</evidence>
<accession>A0ABD1P388</accession>
<organism evidence="2 3">
    <name type="scientific">Forsythia ovata</name>
    <dbReference type="NCBI Taxonomy" id="205694"/>
    <lineage>
        <taxon>Eukaryota</taxon>
        <taxon>Viridiplantae</taxon>
        <taxon>Streptophyta</taxon>
        <taxon>Embryophyta</taxon>
        <taxon>Tracheophyta</taxon>
        <taxon>Spermatophyta</taxon>
        <taxon>Magnoliopsida</taxon>
        <taxon>eudicotyledons</taxon>
        <taxon>Gunneridae</taxon>
        <taxon>Pentapetalae</taxon>
        <taxon>asterids</taxon>
        <taxon>lamiids</taxon>
        <taxon>Lamiales</taxon>
        <taxon>Oleaceae</taxon>
        <taxon>Forsythieae</taxon>
        <taxon>Forsythia</taxon>
    </lineage>
</organism>
<dbReference type="AlphaFoldDB" id="A0ABD1P388"/>
<dbReference type="Proteomes" id="UP001604277">
    <property type="component" value="Unassembled WGS sequence"/>
</dbReference>
<protein>
    <submittedName>
        <fullName evidence="2">Uncharacterized protein</fullName>
    </submittedName>
</protein>
<proteinExistence type="predicted"/>
<keyword evidence="1" id="KW-0732">Signal</keyword>
<name>A0ABD1P388_9LAMI</name>
<evidence type="ECO:0000313" key="3">
    <source>
        <dbReference type="Proteomes" id="UP001604277"/>
    </source>
</evidence>
<comment type="caution">
    <text evidence="2">The sequence shown here is derived from an EMBL/GenBank/DDBJ whole genome shotgun (WGS) entry which is preliminary data.</text>
</comment>
<reference evidence="3" key="1">
    <citation type="submission" date="2024-07" db="EMBL/GenBank/DDBJ databases">
        <title>Two chromosome-level genome assemblies of Korean endemic species Abeliophyllum distichum and Forsythia ovata (Oleaceae).</title>
        <authorList>
            <person name="Jang H."/>
        </authorList>
    </citation>
    <scope>NUCLEOTIDE SEQUENCE [LARGE SCALE GENOMIC DNA]</scope>
</reference>
<sequence length="176" mass="20325">MGTKFHTVSVVLSIYPLILVVDHNASSISSVFPRRLTEKRMTKETAEVSWQLLTLLEQREKKRLATRFKKIEEPPNVNCKKRPIQTLPRAKQLKKMKFSGIEPSLVAEKEIFHLRDSLTNEKTQCFDLDNELKELKSRCTCWKEASAQVYVVEMYDARAKLLPRQGGKLFCNLSPS</sequence>